<gene>
    <name evidence="2" type="ORF">GcM3_091025</name>
</gene>
<dbReference type="Proteomes" id="UP000283383">
    <property type="component" value="Unassembled WGS sequence"/>
</dbReference>
<reference evidence="2 3" key="1">
    <citation type="journal article" date="2018" name="BMC Genomics">
        <title>Comparative genome analyses reveal sequence features reflecting distinct modes of host-adaptation between dicot and monocot powdery mildew.</title>
        <authorList>
            <person name="Wu Y."/>
            <person name="Ma X."/>
            <person name="Pan Z."/>
            <person name="Kale S.D."/>
            <person name="Song Y."/>
            <person name="King H."/>
            <person name="Zhang Q."/>
            <person name="Presley C."/>
            <person name="Deng X."/>
            <person name="Wei C.I."/>
            <person name="Xiao S."/>
        </authorList>
    </citation>
    <scope>NUCLEOTIDE SEQUENCE [LARGE SCALE GENOMIC DNA]</scope>
    <source>
        <strain evidence="2">UMSG3</strain>
    </source>
</reference>
<proteinExistence type="predicted"/>
<comment type="caution">
    <text evidence="2">The sequence shown here is derived from an EMBL/GenBank/DDBJ whole genome shotgun (WGS) entry which is preliminary data.</text>
</comment>
<accession>A0A420IHP3</accession>
<feature type="compositionally biased region" description="Basic and acidic residues" evidence="1">
    <location>
        <begin position="1"/>
        <end position="11"/>
    </location>
</feature>
<dbReference type="AlphaFoldDB" id="A0A420IHP3"/>
<feature type="non-terminal residue" evidence="2">
    <location>
        <position position="1"/>
    </location>
</feature>
<evidence type="ECO:0000313" key="3">
    <source>
        <dbReference type="Proteomes" id="UP000283383"/>
    </source>
</evidence>
<organism evidence="2 3">
    <name type="scientific">Golovinomyces cichoracearum</name>
    <dbReference type="NCBI Taxonomy" id="62708"/>
    <lineage>
        <taxon>Eukaryota</taxon>
        <taxon>Fungi</taxon>
        <taxon>Dikarya</taxon>
        <taxon>Ascomycota</taxon>
        <taxon>Pezizomycotina</taxon>
        <taxon>Leotiomycetes</taxon>
        <taxon>Erysiphales</taxon>
        <taxon>Erysiphaceae</taxon>
        <taxon>Golovinomyces</taxon>
    </lineage>
</organism>
<dbReference type="EMBL" id="MCBQ01009120">
    <property type="protein sequence ID" value="RKF74076.1"/>
    <property type="molecule type" value="Genomic_DNA"/>
</dbReference>
<evidence type="ECO:0000256" key="1">
    <source>
        <dbReference type="SAM" id="MobiDB-lite"/>
    </source>
</evidence>
<evidence type="ECO:0000313" key="2">
    <source>
        <dbReference type="EMBL" id="RKF74076.1"/>
    </source>
</evidence>
<sequence>EEKAARRKVELDGANSTSDQVKRRAQQLEAELAIAKDKIKNLTKHSEADKSGIESKRVAASHVASHNLRMTYENLVSVLESEGDTNYTKESVIQSYRCLYHWTNRNILGPIYIATPDVPAIRLMWPHGSTKGGREEDDDPLAVPLDKILRRIQGSHLRSAARSVVSSEHGE</sequence>
<feature type="region of interest" description="Disordered" evidence="1">
    <location>
        <begin position="1"/>
        <end position="22"/>
    </location>
</feature>
<keyword evidence="3" id="KW-1185">Reference proteome</keyword>
<protein>
    <submittedName>
        <fullName evidence="2">Uncharacterized protein</fullName>
    </submittedName>
</protein>
<name>A0A420IHP3_9PEZI</name>